<gene>
    <name evidence="1" type="ORF">HQR01_00535</name>
</gene>
<evidence type="ECO:0000313" key="2">
    <source>
        <dbReference type="Proteomes" id="UP000504693"/>
    </source>
</evidence>
<dbReference type="Proteomes" id="UP000504693">
    <property type="component" value="Chromosome"/>
</dbReference>
<reference evidence="1 2" key="1">
    <citation type="submission" date="2020-05" db="EMBL/GenBank/DDBJ databases">
        <title>Erythrobacter mangrovi sp. nov., isolated from rhizosphere soil of mangrove plant (Kandelia candel).</title>
        <authorList>
            <person name="Ye Y.H."/>
        </authorList>
    </citation>
    <scope>NUCLEOTIDE SEQUENCE [LARGE SCALE GENOMIC DNA]</scope>
    <source>
        <strain evidence="1 2">EB310</strain>
    </source>
</reference>
<accession>A0A7D3XG26</accession>
<keyword evidence="2" id="KW-1185">Reference proteome</keyword>
<evidence type="ECO:0000313" key="1">
    <source>
        <dbReference type="EMBL" id="QKG69978.1"/>
    </source>
</evidence>
<dbReference type="RefSeq" id="WP_173211865.1">
    <property type="nucleotide sequence ID" value="NZ_CP053921.1"/>
</dbReference>
<protein>
    <recommendedName>
        <fullName evidence="3">Gluconate 2-dehydrogenase subunit 3 family protein</fullName>
    </recommendedName>
</protein>
<evidence type="ECO:0008006" key="3">
    <source>
        <dbReference type="Google" id="ProtNLM"/>
    </source>
</evidence>
<dbReference type="KEGG" id="emv:HQR01_00535"/>
<dbReference type="AlphaFoldDB" id="A0A7D3XG26"/>
<organism evidence="1 2">
    <name type="scientific">Erythrobacter mangrovi</name>
    <dbReference type="NCBI Taxonomy" id="2739433"/>
    <lineage>
        <taxon>Bacteria</taxon>
        <taxon>Pseudomonadati</taxon>
        <taxon>Pseudomonadota</taxon>
        <taxon>Alphaproteobacteria</taxon>
        <taxon>Sphingomonadales</taxon>
        <taxon>Erythrobacteraceae</taxon>
        <taxon>Erythrobacter/Porphyrobacter group</taxon>
        <taxon>Erythrobacter</taxon>
    </lineage>
</organism>
<dbReference type="EMBL" id="CP053921">
    <property type="protein sequence ID" value="QKG69978.1"/>
    <property type="molecule type" value="Genomic_DNA"/>
</dbReference>
<proteinExistence type="predicted"/>
<sequence>MRGATKVACRNRTFEGEVPIATPSIDRRSFLASSSVSVLAIAIGGCGVSSSIDARQEQALLQMAQHLYPHEGLASSEFKASIAALVSSVRSDPQLAERVGQGITALDKQAGGDWLRAAGPRQAEALASLEQSSFFTEVQTKVRVELYNRPAAWEIIGYEGPSVEYGGYLERGYDDIDWLPEK</sequence>
<name>A0A7D3XG26_9SPHN</name>